<dbReference type="InterPro" id="IPR003607">
    <property type="entry name" value="HD/PDEase_dom"/>
</dbReference>
<dbReference type="EMBL" id="AWQU01000028">
    <property type="protein sequence ID" value="KFB07993.1"/>
    <property type="molecule type" value="Genomic_DNA"/>
</dbReference>
<feature type="coiled-coil region" evidence="6">
    <location>
        <begin position="58"/>
        <end position="113"/>
    </location>
</feature>
<keyword evidence="5" id="KW-1133">Transmembrane helix</keyword>
<dbReference type="InterPro" id="IPR036612">
    <property type="entry name" value="KH_dom_type_1_sf"/>
</dbReference>
<dbReference type="Pfam" id="PF12072">
    <property type="entry name" value="RNase_Y_N"/>
    <property type="match status" value="1"/>
</dbReference>
<keyword evidence="9" id="KW-1185">Reference proteome</keyword>
<evidence type="ECO:0000256" key="5">
    <source>
        <dbReference type="HAMAP-Rule" id="MF_00335"/>
    </source>
</evidence>
<dbReference type="RefSeq" id="WP_051790180.1">
    <property type="nucleotide sequence ID" value="NZ_AWQU01000028.1"/>
</dbReference>
<dbReference type="SMART" id="SM00322">
    <property type="entry name" value="KH"/>
    <property type="match status" value="1"/>
</dbReference>
<dbReference type="GO" id="GO:0005886">
    <property type="term" value="C:plasma membrane"/>
    <property type="evidence" value="ECO:0007669"/>
    <property type="project" value="UniProtKB-SubCell"/>
</dbReference>
<dbReference type="InterPro" id="IPR004088">
    <property type="entry name" value="KH_dom_type_1"/>
</dbReference>
<evidence type="ECO:0000256" key="1">
    <source>
        <dbReference type="ARBA" id="ARBA00022722"/>
    </source>
</evidence>
<dbReference type="Proteomes" id="UP000028523">
    <property type="component" value="Unassembled WGS sequence"/>
</dbReference>
<feature type="domain" description="HD" evidence="7">
    <location>
        <begin position="296"/>
        <end position="389"/>
    </location>
</feature>
<evidence type="ECO:0000313" key="8">
    <source>
        <dbReference type="EMBL" id="KFB07993.1"/>
    </source>
</evidence>
<feature type="transmembrane region" description="Helical" evidence="5">
    <location>
        <begin position="6"/>
        <end position="26"/>
    </location>
</feature>
<keyword evidence="5" id="KW-1003">Cell membrane</keyword>
<dbReference type="GO" id="GO:0006402">
    <property type="term" value="P:mRNA catabolic process"/>
    <property type="evidence" value="ECO:0007669"/>
    <property type="project" value="UniProtKB-UniRule"/>
</dbReference>
<gene>
    <name evidence="5" type="primary">rny</name>
    <name evidence="8" type="ORF">P271_859</name>
</gene>
<evidence type="ECO:0000256" key="3">
    <source>
        <dbReference type="ARBA" id="ARBA00022801"/>
    </source>
</evidence>
<dbReference type="SUPFAM" id="SSF54791">
    <property type="entry name" value="Eukaryotic type KH-domain (KH-domain type I)"/>
    <property type="match status" value="1"/>
</dbReference>
<dbReference type="AlphaFoldDB" id="A0A084U4V7"/>
<name>A0A084U4V7_MALIO</name>
<keyword evidence="4 5" id="KW-0694">RNA-binding</keyword>
<reference evidence="8 9" key="1">
    <citation type="journal article" date="2014" name="PLoS ONE">
        <title>Reduction of Hydrogen Peroxide Accumulation and Toxicity by a Catalase from Mycoplasma iowae.</title>
        <authorList>
            <person name="Pritchard R.E."/>
            <person name="Prassinos A.J."/>
            <person name="Osborne J.D."/>
            <person name="Raviv Z."/>
            <person name="Balish M.F."/>
        </authorList>
    </citation>
    <scope>NUCLEOTIDE SEQUENCE [LARGE SCALE GENOMIC DNA]</scope>
    <source>
        <strain evidence="8 9">DK-CPA</strain>
    </source>
</reference>
<sequence>MVLNIVFFVIIICTLLFFGIFAIVIFTKRKSRNNKRDLSTKISSKNISSNNENNIQNIYEKKNELDNLVKTNKNLKQQLELSLSKYNALNFSLKNKSENLDKQLQEISGLSKEEASKIILNNLKQELNVERSKMISNFETEKKVELENKARQILVDTMERMAEDIAISKTTYTIKLEEDNIKGRIIGKDGRNKKCFENTTGVELIIEKDPEVTISCLNPIRREIAKNLLEKLILNKNIEPSRIEKYYDIELENMNNRLYEIGKEALENKLQIFDVNKELYPYVGRLYFRTSFSQNNLTHAIECAMLASNIAIELNVDKYKAKKAAFFHDIGKSTDFEMDNDHVESGLVLARKYNLEDYIINAIESHHEKVPCDNIYSCITKIVDKISASRPGARHISHEEYLQKINTIEEICNSFNGVKNSYAIKAGKQVRVIIDPKTINDDALTTLAYDIKQKLETDDITNKQPIEIILIRENRLEVKSKGSASRSIEPNTNE</sequence>
<dbReference type="Pfam" id="PF01966">
    <property type="entry name" value="HD"/>
    <property type="match status" value="1"/>
</dbReference>
<organism evidence="8 9">
    <name type="scientific">Malacoplasma iowae DK-CPA</name>
    <dbReference type="NCBI Taxonomy" id="1394179"/>
    <lineage>
        <taxon>Bacteria</taxon>
        <taxon>Bacillati</taxon>
        <taxon>Mycoplasmatota</taxon>
        <taxon>Mycoplasmoidales</taxon>
        <taxon>Mycoplasmoidaceae</taxon>
        <taxon>Malacoplasma</taxon>
    </lineage>
</organism>
<protein>
    <recommendedName>
        <fullName evidence="5">Ribonuclease Y</fullName>
        <shortName evidence="5">RNase Y</shortName>
        <ecNumber evidence="5">3.1.-.-</ecNumber>
    </recommendedName>
</protein>
<evidence type="ECO:0000259" key="7">
    <source>
        <dbReference type="PROSITE" id="PS51831"/>
    </source>
</evidence>
<dbReference type="InterPro" id="IPR017705">
    <property type="entry name" value="Ribonuclease_Y"/>
</dbReference>
<accession>A0A084U4V7</accession>
<dbReference type="CDD" id="cd00077">
    <property type="entry name" value="HDc"/>
    <property type="match status" value="1"/>
</dbReference>
<dbReference type="InterPro" id="IPR022711">
    <property type="entry name" value="RNase_Y_N"/>
</dbReference>
<dbReference type="SMART" id="SM00471">
    <property type="entry name" value="HDc"/>
    <property type="match status" value="1"/>
</dbReference>
<keyword evidence="2 5" id="KW-0255">Endonuclease</keyword>
<dbReference type="PANTHER" id="PTHR12826:SF15">
    <property type="entry name" value="RIBONUCLEASE Y"/>
    <property type="match status" value="1"/>
</dbReference>
<evidence type="ECO:0000256" key="4">
    <source>
        <dbReference type="ARBA" id="ARBA00022884"/>
    </source>
</evidence>
<dbReference type="GO" id="GO:0004521">
    <property type="term" value="F:RNA endonuclease activity"/>
    <property type="evidence" value="ECO:0007669"/>
    <property type="project" value="UniProtKB-UniRule"/>
</dbReference>
<evidence type="ECO:0000256" key="2">
    <source>
        <dbReference type="ARBA" id="ARBA00022759"/>
    </source>
</evidence>
<keyword evidence="6" id="KW-0175">Coiled coil</keyword>
<dbReference type="InterPro" id="IPR004087">
    <property type="entry name" value="KH_dom"/>
</dbReference>
<comment type="function">
    <text evidence="5">Endoribonuclease that initiates mRNA decay.</text>
</comment>
<dbReference type="EC" id="3.1.-.-" evidence="5"/>
<dbReference type="GO" id="GO:0016787">
    <property type="term" value="F:hydrolase activity"/>
    <property type="evidence" value="ECO:0007669"/>
    <property type="project" value="UniProtKB-KW"/>
</dbReference>
<keyword evidence="5" id="KW-0812">Transmembrane</keyword>
<dbReference type="NCBIfam" id="TIGR00277">
    <property type="entry name" value="HDIG"/>
    <property type="match status" value="1"/>
</dbReference>
<dbReference type="HAMAP" id="MF_00335">
    <property type="entry name" value="RNase_Y"/>
    <property type="match status" value="1"/>
</dbReference>
<dbReference type="InterPro" id="IPR006675">
    <property type="entry name" value="HDIG_dom"/>
</dbReference>
<keyword evidence="3 5" id="KW-0378">Hydrolase</keyword>
<dbReference type="InterPro" id="IPR006674">
    <property type="entry name" value="HD_domain"/>
</dbReference>
<dbReference type="SUPFAM" id="SSF109604">
    <property type="entry name" value="HD-domain/PDEase-like"/>
    <property type="match status" value="1"/>
</dbReference>
<evidence type="ECO:0000256" key="6">
    <source>
        <dbReference type="SAM" id="Coils"/>
    </source>
</evidence>
<keyword evidence="5" id="KW-0472">Membrane</keyword>
<dbReference type="GO" id="GO:0003723">
    <property type="term" value="F:RNA binding"/>
    <property type="evidence" value="ECO:0007669"/>
    <property type="project" value="UniProtKB-UniRule"/>
</dbReference>
<keyword evidence="1 5" id="KW-0540">Nuclease</keyword>
<comment type="caution">
    <text evidence="8">The sequence shown here is derived from an EMBL/GenBank/DDBJ whole genome shotgun (WGS) entry which is preliminary data.</text>
</comment>
<dbReference type="Pfam" id="PF00013">
    <property type="entry name" value="KH_1"/>
    <property type="match status" value="1"/>
</dbReference>
<evidence type="ECO:0000313" key="9">
    <source>
        <dbReference type="Proteomes" id="UP000028523"/>
    </source>
</evidence>
<dbReference type="PROSITE" id="PS51831">
    <property type="entry name" value="HD"/>
    <property type="match status" value="1"/>
</dbReference>
<proteinExistence type="inferred from homology"/>
<dbReference type="Gene3D" id="3.30.1370.10">
    <property type="entry name" value="K Homology domain, type 1"/>
    <property type="match status" value="1"/>
</dbReference>
<comment type="subcellular location">
    <subcellularLocation>
        <location evidence="5">Cell membrane</location>
        <topology evidence="5">Single-pass membrane protein</topology>
    </subcellularLocation>
</comment>
<comment type="similarity">
    <text evidence="5">Belongs to the RNase Y family.</text>
</comment>
<dbReference type="PANTHER" id="PTHR12826">
    <property type="entry name" value="RIBONUCLEASE Y"/>
    <property type="match status" value="1"/>
</dbReference>
<dbReference type="Gene3D" id="1.10.3210.10">
    <property type="entry name" value="Hypothetical protein af1432"/>
    <property type="match status" value="1"/>
</dbReference>